<evidence type="ECO:0000313" key="10">
    <source>
        <dbReference type="EMBL" id="KAA5611371.1"/>
    </source>
</evidence>
<evidence type="ECO:0000256" key="4">
    <source>
        <dbReference type="ARBA" id="ARBA00022839"/>
    </source>
</evidence>
<comment type="catalytic activity">
    <reaction evidence="7">
        <text>DNA(n) + a 2'-deoxyribonucleoside 5'-triphosphate = DNA(n+1) + diphosphate</text>
        <dbReference type="Rhea" id="RHEA:22508"/>
        <dbReference type="Rhea" id="RHEA-COMP:17339"/>
        <dbReference type="Rhea" id="RHEA-COMP:17340"/>
        <dbReference type="ChEBI" id="CHEBI:33019"/>
        <dbReference type="ChEBI" id="CHEBI:61560"/>
        <dbReference type="ChEBI" id="CHEBI:173112"/>
        <dbReference type="EC" id="2.7.7.7"/>
    </reaction>
</comment>
<dbReference type="EC" id="2.7.7.7" evidence="1"/>
<reference evidence="10 11" key="1">
    <citation type="submission" date="2019-09" db="EMBL/GenBank/DDBJ databases">
        <title>Genome sequence of Rhodovastum atsumiense, a diverse member of the Acetobacteraceae family of non-sulfur purple photosynthetic bacteria.</title>
        <authorList>
            <person name="Meyer T."/>
            <person name="Kyndt J."/>
        </authorList>
    </citation>
    <scope>NUCLEOTIDE SEQUENCE [LARGE SCALE GENOMIC DNA]</scope>
    <source>
        <strain evidence="10 11">DSM 21279</strain>
    </source>
</reference>
<dbReference type="PANTHER" id="PTHR30231:SF4">
    <property type="entry name" value="PROTEIN NEN2"/>
    <property type="match status" value="1"/>
</dbReference>
<evidence type="ECO:0000256" key="3">
    <source>
        <dbReference type="ARBA" id="ARBA00022801"/>
    </source>
</evidence>
<dbReference type="Pfam" id="PF00989">
    <property type="entry name" value="PAS"/>
    <property type="match status" value="1"/>
</dbReference>
<dbReference type="InterPro" id="IPR006054">
    <property type="entry name" value="DnaQ"/>
</dbReference>
<dbReference type="GO" id="GO:0003887">
    <property type="term" value="F:DNA-directed DNA polymerase activity"/>
    <property type="evidence" value="ECO:0007669"/>
    <property type="project" value="UniProtKB-EC"/>
</dbReference>
<dbReference type="GO" id="GO:0005829">
    <property type="term" value="C:cytosol"/>
    <property type="evidence" value="ECO:0007669"/>
    <property type="project" value="TreeGrafter"/>
</dbReference>
<dbReference type="InterPro" id="IPR035965">
    <property type="entry name" value="PAS-like_dom_sf"/>
</dbReference>
<dbReference type="CDD" id="cd00130">
    <property type="entry name" value="PAS"/>
    <property type="match status" value="1"/>
</dbReference>
<comment type="function">
    <text evidence="5">DNA polymerase III is a complex, multichain enzyme responsible for most of the replicative synthesis in bacteria. The epsilon subunit contain the editing function and is a proofreading 3'-5' exonuclease.</text>
</comment>
<feature type="domain" description="Exonuclease" evidence="9">
    <location>
        <begin position="488"/>
        <end position="656"/>
    </location>
</feature>
<keyword evidence="3" id="KW-0378">Hydrolase</keyword>
<dbReference type="EMBL" id="VWPK01000021">
    <property type="protein sequence ID" value="KAA5611371.1"/>
    <property type="molecule type" value="Genomic_DNA"/>
</dbReference>
<evidence type="ECO:0000256" key="7">
    <source>
        <dbReference type="ARBA" id="ARBA00049244"/>
    </source>
</evidence>
<evidence type="ECO:0000256" key="1">
    <source>
        <dbReference type="ARBA" id="ARBA00012417"/>
    </source>
</evidence>
<dbReference type="SUPFAM" id="SSF53098">
    <property type="entry name" value="Ribonuclease H-like"/>
    <property type="match status" value="1"/>
</dbReference>
<dbReference type="InterPro" id="IPR013767">
    <property type="entry name" value="PAS_fold"/>
</dbReference>
<comment type="caution">
    <text evidence="10">The sequence shown here is derived from an EMBL/GenBank/DDBJ whole genome shotgun (WGS) entry which is preliminary data.</text>
</comment>
<dbReference type="Gene3D" id="3.30.450.20">
    <property type="entry name" value="PAS domain"/>
    <property type="match status" value="1"/>
</dbReference>
<evidence type="ECO:0000256" key="5">
    <source>
        <dbReference type="ARBA" id="ARBA00025483"/>
    </source>
</evidence>
<keyword evidence="11" id="KW-1185">Reference proteome</keyword>
<comment type="subunit">
    <text evidence="6">DNA polymerase III contains a core (composed of alpha, epsilon and theta chains) that associates with a tau subunit. This core dimerizes to form the POLIII' complex. PolIII' associates with the gamma complex (composed of gamma, delta, delta', psi and chi chains) and with the beta chain to form the complete DNA polymerase III complex.</text>
</comment>
<dbReference type="SMART" id="SM00479">
    <property type="entry name" value="EXOIII"/>
    <property type="match status" value="1"/>
</dbReference>
<dbReference type="GO" id="GO:0003677">
    <property type="term" value="F:DNA binding"/>
    <property type="evidence" value="ECO:0007669"/>
    <property type="project" value="InterPro"/>
</dbReference>
<dbReference type="SMART" id="SM00091">
    <property type="entry name" value="PAS"/>
    <property type="match status" value="1"/>
</dbReference>
<dbReference type="Proteomes" id="UP000325255">
    <property type="component" value="Unassembled WGS sequence"/>
</dbReference>
<dbReference type="Gene3D" id="3.30.420.10">
    <property type="entry name" value="Ribonuclease H-like superfamily/Ribonuclease H"/>
    <property type="match status" value="1"/>
</dbReference>
<gene>
    <name evidence="10" type="ORF">F1189_14620</name>
</gene>
<dbReference type="Pfam" id="PF00929">
    <property type="entry name" value="RNase_T"/>
    <property type="match status" value="1"/>
</dbReference>
<evidence type="ECO:0000259" key="8">
    <source>
        <dbReference type="SMART" id="SM00091"/>
    </source>
</evidence>
<dbReference type="GO" id="GO:0006355">
    <property type="term" value="P:regulation of DNA-templated transcription"/>
    <property type="evidence" value="ECO:0007669"/>
    <property type="project" value="InterPro"/>
</dbReference>
<dbReference type="FunFam" id="3.30.420.10:FF:000045">
    <property type="entry name" value="3'-5' exonuclease DinG"/>
    <property type="match status" value="1"/>
</dbReference>
<dbReference type="InterPro" id="IPR036397">
    <property type="entry name" value="RNaseH_sf"/>
</dbReference>
<evidence type="ECO:0000259" key="9">
    <source>
        <dbReference type="SMART" id="SM00479"/>
    </source>
</evidence>
<dbReference type="AlphaFoldDB" id="A0A5M6IT32"/>
<dbReference type="PANTHER" id="PTHR30231">
    <property type="entry name" value="DNA POLYMERASE III SUBUNIT EPSILON"/>
    <property type="match status" value="1"/>
</dbReference>
<accession>A0A5M6IT32</accession>
<dbReference type="RefSeq" id="WP_150041565.1">
    <property type="nucleotide sequence ID" value="NZ_OW485601.1"/>
</dbReference>
<keyword evidence="2" id="KW-0540">Nuclease</keyword>
<dbReference type="InterPro" id="IPR012337">
    <property type="entry name" value="RNaseH-like_sf"/>
</dbReference>
<dbReference type="CDD" id="cd06127">
    <property type="entry name" value="DEDDh"/>
    <property type="match status" value="1"/>
</dbReference>
<dbReference type="InterPro" id="IPR000014">
    <property type="entry name" value="PAS"/>
</dbReference>
<evidence type="ECO:0000256" key="2">
    <source>
        <dbReference type="ARBA" id="ARBA00022722"/>
    </source>
</evidence>
<organism evidence="10 11">
    <name type="scientific">Rhodovastum atsumiense</name>
    <dbReference type="NCBI Taxonomy" id="504468"/>
    <lineage>
        <taxon>Bacteria</taxon>
        <taxon>Pseudomonadati</taxon>
        <taxon>Pseudomonadota</taxon>
        <taxon>Alphaproteobacteria</taxon>
        <taxon>Acetobacterales</taxon>
        <taxon>Acetobacteraceae</taxon>
        <taxon>Rhodovastum</taxon>
    </lineage>
</organism>
<dbReference type="NCBIfam" id="TIGR00573">
    <property type="entry name" value="dnaq"/>
    <property type="match status" value="1"/>
</dbReference>
<keyword evidence="4" id="KW-0269">Exonuclease</keyword>
<dbReference type="InterPro" id="IPR013520">
    <property type="entry name" value="Ribonucl_H"/>
</dbReference>
<dbReference type="GO" id="GO:0006260">
    <property type="term" value="P:DNA replication"/>
    <property type="evidence" value="ECO:0007669"/>
    <property type="project" value="InterPro"/>
</dbReference>
<protein>
    <recommendedName>
        <fullName evidence="1">DNA-directed DNA polymerase</fullName>
        <ecNumber evidence="1">2.7.7.7</ecNumber>
    </recommendedName>
</protein>
<dbReference type="OrthoDB" id="9804290at2"/>
<dbReference type="SUPFAM" id="SSF55785">
    <property type="entry name" value="PYP-like sensor domain (PAS domain)"/>
    <property type="match status" value="1"/>
</dbReference>
<proteinExistence type="predicted"/>
<dbReference type="GO" id="GO:0008408">
    <property type="term" value="F:3'-5' exonuclease activity"/>
    <property type="evidence" value="ECO:0007669"/>
    <property type="project" value="TreeGrafter"/>
</dbReference>
<evidence type="ECO:0000313" key="11">
    <source>
        <dbReference type="Proteomes" id="UP000325255"/>
    </source>
</evidence>
<feature type="domain" description="PAS" evidence="8">
    <location>
        <begin position="125"/>
        <end position="191"/>
    </location>
</feature>
<sequence length="682" mass="72884">MARHPAGVAASLRRVLIPLACCAGAAGFAGRWGAPPEAVAAAAAGCVLLAWLALELWLGRPLDRLARALLVAARDDPRHAPPSAGRLAARLGEATAALQARLAAAEAAREAALAAATARVEEQKRRLEAILLDLSEGVVVCARDHQVLLYNQVAAELVDASQSLGLGRPVTEVLSRAPLDHHLERLERRPEAGRAERFVCATQGAARLLQARMALTTDAAGAPTGYVLTLSDTGAEIDRAARLERTLRAGLERQNGLLASLRAAVETLAEVPELEAGQRHAFERVLLEDSLQLSEQNAALATALEELGGRSWPMAEIGTADLFALLARRMAQAAPPVRVVPAGLPDWVLADSLALADLLEHLAALLARECGVDYLTAAVAREHGRVCLDLVWSGAPVPAGLLEAWLDIPFGDAATTARAVLERHATDCWSQPAGPGEALIRIPLPSAAEPGLVPRRPRAMRPEFYDFDLAGRPAVTDALRERRLRELSYVVFDVETTGLALSKGDEVVSIGAVRVVNGRVLPLETFERIVNPGRPIPPDSVRFHGVTDADVADKPPLAVVLPQFRRFAGDAVLVAHNAAFDMMAIGRGADACGLRFDNPVLDTLLISAWLDPEEDDHSLDGICARMGFEVIGRHTALADSLTAAAILVRQFERLEARGIDRFGKLAVAIDLSARLRQNRMAF</sequence>
<name>A0A5M6IT32_9PROT</name>
<evidence type="ECO:0000256" key="6">
    <source>
        <dbReference type="ARBA" id="ARBA00026073"/>
    </source>
</evidence>